<dbReference type="Proteomes" id="UP000343335">
    <property type="component" value="Unassembled WGS sequence"/>
</dbReference>
<evidence type="ECO:0000256" key="1">
    <source>
        <dbReference type="ARBA" id="ARBA00009437"/>
    </source>
</evidence>
<protein>
    <submittedName>
        <fullName evidence="6">Transcriptional regulator</fullName>
    </submittedName>
</protein>
<keyword evidence="2" id="KW-0805">Transcription regulation</keyword>
<sequence>MSDRLYALRLFARVARAGSFSRAAKEMHLSQPSVSRIISTLEGEVGAALFTRTTRAVTLTEAGADYLSRVERILAELEEADHAVRGTGELRGILRVGVATSFAIREVIPHLPAFMQRHPALKIELQMSDRRQNLVVEGVDVALRFGALPDSSALAKRLGTSVRLLVASPEYLARAGTPASPLDLSAHAIIVGPAASGQIGWTFRRDGRETSVAVDGRLLVNVNEAVTVAAVAGLGIASTGTWGCRAELADGRLIQLLADWEMEPVEVHAVLAAGRAAKPSARAFTAYLADVFRAM</sequence>
<name>A0A5E4SNL1_9BURK</name>
<dbReference type="FunFam" id="1.10.10.10:FF:000001">
    <property type="entry name" value="LysR family transcriptional regulator"/>
    <property type="match status" value="1"/>
</dbReference>
<dbReference type="OrthoDB" id="9786526at2"/>
<dbReference type="CDD" id="cd08422">
    <property type="entry name" value="PBP2_CrgA_like"/>
    <property type="match status" value="1"/>
</dbReference>
<comment type="similarity">
    <text evidence="1">Belongs to the LysR transcriptional regulatory family.</text>
</comment>
<dbReference type="PRINTS" id="PR00039">
    <property type="entry name" value="HTHLYSR"/>
</dbReference>
<evidence type="ECO:0000259" key="5">
    <source>
        <dbReference type="PROSITE" id="PS50931"/>
    </source>
</evidence>
<dbReference type="InterPro" id="IPR036388">
    <property type="entry name" value="WH-like_DNA-bd_sf"/>
</dbReference>
<keyword evidence="4" id="KW-0804">Transcription</keyword>
<evidence type="ECO:0000256" key="4">
    <source>
        <dbReference type="ARBA" id="ARBA00023163"/>
    </source>
</evidence>
<gene>
    <name evidence="6" type="ORF">PCO31010_00958</name>
</gene>
<evidence type="ECO:0000256" key="3">
    <source>
        <dbReference type="ARBA" id="ARBA00023125"/>
    </source>
</evidence>
<reference evidence="6 7" key="1">
    <citation type="submission" date="2019-08" db="EMBL/GenBank/DDBJ databases">
        <authorList>
            <person name="Peeters C."/>
        </authorList>
    </citation>
    <scope>NUCLEOTIDE SEQUENCE [LARGE SCALE GENOMIC DNA]</scope>
    <source>
        <strain evidence="6 7">LMG 31010</strain>
    </source>
</reference>
<dbReference type="PROSITE" id="PS50931">
    <property type="entry name" value="HTH_LYSR"/>
    <property type="match status" value="1"/>
</dbReference>
<proteinExistence type="inferred from homology"/>
<dbReference type="InterPro" id="IPR000847">
    <property type="entry name" value="LysR_HTH_N"/>
</dbReference>
<accession>A0A5E4SNL1</accession>
<dbReference type="GO" id="GO:0003700">
    <property type="term" value="F:DNA-binding transcription factor activity"/>
    <property type="evidence" value="ECO:0007669"/>
    <property type="project" value="InterPro"/>
</dbReference>
<dbReference type="GO" id="GO:0003677">
    <property type="term" value="F:DNA binding"/>
    <property type="evidence" value="ECO:0007669"/>
    <property type="project" value="UniProtKB-KW"/>
</dbReference>
<feature type="domain" description="HTH lysR-type" evidence="5">
    <location>
        <begin position="3"/>
        <end position="60"/>
    </location>
</feature>
<dbReference type="SUPFAM" id="SSF53850">
    <property type="entry name" value="Periplasmic binding protein-like II"/>
    <property type="match status" value="1"/>
</dbReference>
<dbReference type="EMBL" id="CABPSA010000001">
    <property type="protein sequence ID" value="VVD77436.1"/>
    <property type="molecule type" value="Genomic_DNA"/>
</dbReference>
<evidence type="ECO:0000256" key="2">
    <source>
        <dbReference type="ARBA" id="ARBA00023015"/>
    </source>
</evidence>
<dbReference type="InterPro" id="IPR005119">
    <property type="entry name" value="LysR_subst-bd"/>
</dbReference>
<dbReference type="InterPro" id="IPR058163">
    <property type="entry name" value="LysR-type_TF_proteobact-type"/>
</dbReference>
<dbReference type="Gene3D" id="3.40.190.290">
    <property type="match status" value="1"/>
</dbReference>
<evidence type="ECO:0000313" key="7">
    <source>
        <dbReference type="Proteomes" id="UP000343335"/>
    </source>
</evidence>
<dbReference type="PANTHER" id="PTHR30537:SF5">
    <property type="entry name" value="HTH-TYPE TRANSCRIPTIONAL ACTIVATOR TTDR-RELATED"/>
    <property type="match status" value="1"/>
</dbReference>
<evidence type="ECO:0000313" key="6">
    <source>
        <dbReference type="EMBL" id="VVD77436.1"/>
    </source>
</evidence>
<dbReference type="InterPro" id="IPR036390">
    <property type="entry name" value="WH_DNA-bd_sf"/>
</dbReference>
<dbReference type="RefSeq" id="WP_150663170.1">
    <property type="nucleotide sequence ID" value="NZ_CABPSA010000001.1"/>
</dbReference>
<organism evidence="6 7">
    <name type="scientific">Pandoraea commovens</name>
    <dbReference type="NCBI Taxonomy" id="2508289"/>
    <lineage>
        <taxon>Bacteria</taxon>
        <taxon>Pseudomonadati</taxon>
        <taxon>Pseudomonadota</taxon>
        <taxon>Betaproteobacteria</taxon>
        <taxon>Burkholderiales</taxon>
        <taxon>Burkholderiaceae</taxon>
        <taxon>Pandoraea</taxon>
    </lineage>
</organism>
<dbReference type="AlphaFoldDB" id="A0A5E4SNL1"/>
<dbReference type="Pfam" id="PF00126">
    <property type="entry name" value="HTH_1"/>
    <property type="match status" value="1"/>
</dbReference>
<dbReference type="Gene3D" id="1.10.10.10">
    <property type="entry name" value="Winged helix-like DNA-binding domain superfamily/Winged helix DNA-binding domain"/>
    <property type="match status" value="1"/>
</dbReference>
<dbReference type="SUPFAM" id="SSF46785">
    <property type="entry name" value="Winged helix' DNA-binding domain"/>
    <property type="match status" value="1"/>
</dbReference>
<keyword evidence="3" id="KW-0238">DNA-binding</keyword>
<dbReference type="PANTHER" id="PTHR30537">
    <property type="entry name" value="HTH-TYPE TRANSCRIPTIONAL REGULATOR"/>
    <property type="match status" value="1"/>
</dbReference>
<dbReference type="Pfam" id="PF03466">
    <property type="entry name" value="LysR_substrate"/>
    <property type="match status" value="1"/>
</dbReference>